<keyword evidence="19" id="KW-1185">Reference proteome</keyword>
<evidence type="ECO:0000256" key="5">
    <source>
        <dbReference type="ARBA" id="ARBA00012055"/>
    </source>
</evidence>
<dbReference type="GO" id="GO:0003872">
    <property type="term" value="F:6-phosphofructokinase activity"/>
    <property type="evidence" value="ECO:0007669"/>
    <property type="project" value="UniProtKB-EC"/>
</dbReference>
<evidence type="ECO:0000256" key="7">
    <source>
        <dbReference type="ARBA" id="ARBA00022533"/>
    </source>
</evidence>
<dbReference type="InterPro" id="IPR015912">
    <property type="entry name" value="Phosphofructokinase_CS"/>
</dbReference>
<keyword evidence="14" id="KW-0324">Glycolysis</keyword>
<name>A0ABX7IG57_9ACTO</name>
<comment type="catalytic activity">
    <reaction evidence="16">
        <text>beta-D-fructose 6-phosphate + ATP = beta-D-fructose 1,6-bisphosphate + ADP + H(+)</text>
        <dbReference type="Rhea" id="RHEA:16109"/>
        <dbReference type="ChEBI" id="CHEBI:15378"/>
        <dbReference type="ChEBI" id="CHEBI:30616"/>
        <dbReference type="ChEBI" id="CHEBI:32966"/>
        <dbReference type="ChEBI" id="CHEBI:57634"/>
        <dbReference type="ChEBI" id="CHEBI:456216"/>
        <dbReference type="EC" id="2.7.1.11"/>
    </reaction>
</comment>
<keyword evidence="7" id="KW-0021">Allosteric enzyme</keyword>
<comment type="subcellular location">
    <subcellularLocation>
        <location evidence="3">Cytoplasm</location>
    </subcellularLocation>
</comment>
<keyword evidence="9" id="KW-0479">Metal-binding</keyword>
<evidence type="ECO:0000313" key="19">
    <source>
        <dbReference type="Proteomes" id="UP000602653"/>
    </source>
</evidence>
<feature type="domain" description="Phosphofructokinase" evidence="17">
    <location>
        <begin position="18"/>
        <end position="322"/>
    </location>
</feature>
<evidence type="ECO:0000256" key="10">
    <source>
        <dbReference type="ARBA" id="ARBA00022741"/>
    </source>
</evidence>
<keyword evidence="13" id="KW-0460">Magnesium</keyword>
<comment type="function">
    <text evidence="2">Catalyzes the phosphorylation of D-fructose 6-phosphate to fructose 1,6-bisphosphate by ATP, the first committing step of glycolysis.</text>
</comment>
<evidence type="ECO:0000256" key="4">
    <source>
        <dbReference type="ARBA" id="ARBA00004679"/>
    </source>
</evidence>
<evidence type="ECO:0000256" key="14">
    <source>
        <dbReference type="ARBA" id="ARBA00023152"/>
    </source>
</evidence>
<evidence type="ECO:0000256" key="8">
    <source>
        <dbReference type="ARBA" id="ARBA00022679"/>
    </source>
</evidence>
<evidence type="ECO:0000256" key="12">
    <source>
        <dbReference type="ARBA" id="ARBA00022840"/>
    </source>
</evidence>
<dbReference type="EMBL" id="CP070228">
    <property type="protein sequence ID" value="QRV01740.1"/>
    <property type="molecule type" value="Genomic_DNA"/>
</dbReference>
<dbReference type="EC" id="2.7.1.11" evidence="5"/>
<dbReference type="PROSITE" id="PS00433">
    <property type="entry name" value="PHOSPHOFRUCTOKINASE"/>
    <property type="match status" value="2"/>
</dbReference>
<keyword evidence="12" id="KW-0067">ATP-binding</keyword>
<evidence type="ECO:0000256" key="6">
    <source>
        <dbReference type="ARBA" id="ARBA00022490"/>
    </source>
</evidence>
<dbReference type="InterPro" id="IPR009161">
    <property type="entry name" value="6-Pfructokinase_euk"/>
</dbReference>
<comment type="pathway">
    <text evidence="4">Carbohydrate degradation; glycolysis; D-glyceraldehyde 3-phosphate and glycerone phosphate from D-glucose: step 3/4.</text>
</comment>
<dbReference type="InterPro" id="IPR000023">
    <property type="entry name" value="Phosphofructokinase_dom"/>
</dbReference>
<evidence type="ECO:0000256" key="16">
    <source>
        <dbReference type="ARBA" id="ARBA00048070"/>
    </source>
</evidence>
<dbReference type="Gene3D" id="3.40.50.460">
    <property type="entry name" value="Phosphofructokinase domain"/>
    <property type="match status" value="2"/>
</dbReference>
<dbReference type="PANTHER" id="PTHR13697:SF4">
    <property type="entry name" value="ATP-DEPENDENT 6-PHOSPHOFRUCTOKINASE"/>
    <property type="match status" value="1"/>
</dbReference>
<dbReference type="RefSeq" id="WP_204423729.1">
    <property type="nucleotide sequence ID" value="NZ_CP070228.1"/>
</dbReference>
<evidence type="ECO:0000256" key="2">
    <source>
        <dbReference type="ARBA" id="ARBA00002659"/>
    </source>
</evidence>
<accession>A0ABX7IG57</accession>
<dbReference type="InterPro" id="IPR022953">
    <property type="entry name" value="ATP_PFK"/>
</dbReference>
<dbReference type="Proteomes" id="UP000602653">
    <property type="component" value="Chromosome"/>
</dbReference>
<feature type="domain" description="Phosphofructokinase" evidence="17">
    <location>
        <begin position="405"/>
        <end position="689"/>
    </location>
</feature>
<keyword evidence="6" id="KW-0963">Cytoplasm</keyword>
<keyword evidence="8 18" id="KW-0808">Transferase</keyword>
<evidence type="ECO:0000256" key="9">
    <source>
        <dbReference type="ARBA" id="ARBA00022723"/>
    </source>
</evidence>
<evidence type="ECO:0000256" key="3">
    <source>
        <dbReference type="ARBA" id="ARBA00004496"/>
    </source>
</evidence>
<keyword evidence="11" id="KW-0418">Kinase</keyword>
<protein>
    <recommendedName>
        <fullName evidence="5">6-phosphofructokinase</fullName>
        <ecNumber evidence="5">2.7.1.11</ecNumber>
    </recommendedName>
</protein>
<dbReference type="Pfam" id="PF00365">
    <property type="entry name" value="PFK"/>
    <property type="match status" value="2"/>
</dbReference>
<proteinExistence type="inferred from homology"/>
<evidence type="ECO:0000313" key="18">
    <source>
        <dbReference type="EMBL" id="QRV01740.1"/>
    </source>
</evidence>
<evidence type="ECO:0000256" key="1">
    <source>
        <dbReference type="ARBA" id="ARBA00001946"/>
    </source>
</evidence>
<comment type="cofactor">
    <cofactor evidence="1">
        <name>Mg(2+)</name>
        <dbReference type="ChEBI" id="CHEBI:18420"/>
    </cofactor>
</comment>
<evidence type="ECO:0000256" key="13">
    <source>
        <dbReference type="ARBA" id="ARBA00022842"/>
    </source>
</evidence>
<dbReference type="NCBIfam" id="TIGR02478">
    <property type="entry name" value="6PF1K_euk"/>
    <property type="match status" value="1"/>
</dbReference>
<dbReference type="PRINTS" id="PR00476">
    <property type="entry name" value="PHFRCTKINASE"/>
</dbReference>
<sequence>MLDMSKPLSEAERAERPKIGILTSGGDAQGMNAVVRAVVRTALHAGAIPFALHEGWKGAIEGGDLIQELSWSSVSNILSKGGTAIGTARSAEFRERSGLKKVVHNLVERGIDRLVAVGGDGTLTGADELREMWPELLEELVAEGTVSPEAGERHKHLRIAGVVGSIDNDLVGSDMTIGTDSALHRIIEAIDAIAATAASHQRTFIIEVMGRACGYLALMSAIAGGCDYVFIPELPPAEGWEEEMTNKLRTGRERGRRDSLIILAEGALDRNGNPITATQVADVISERLGEDARITSLGHVQRGGQPTAYDRWMPTLLGYTAALDMVNAGPETEPTIIGTQRNRIVRMPMMEAVANTRKVKAYLKEGNWEAAIDSRGAGFREMINIFESISSPTTKTDKRFDKSPRVGIIHAGGLAPGMNPAARAAVKLGIDRGYTMIGIEGGFPGLLDGKTRTLEWGDVEGWAEDGGAELGTRRTIPNVDQYYALSRSIENAELDALIVIGGFKGYKMAYDMAHAKDRYPGFNIPIVCVPASIDNNLPGSEHSIGADTALNTNVEMLDKIRTSASASQRCFVTETMGRNTGYLALFSALSSGAEQVYLAETGITLPQLAQDTQRMVNAFEQGRHLYLVVRNEDASEYYTTDFLSRIFEEEGHNLFDVRTSVIGHAQQGGNPSPFDRTLAARIVNTAINILDDELHTDSKTTRSFHVGMVNGVLEAMPLTHIDDLMDMDARTQNDPWWLPLKHVVYVVSDPTYTGSLEDLSIVQ</sequence>
<dbReference type="Gene3D" id="3.40.50.450">
    <property type="match status" value="2"/>
</dbReference>
<gene>
    <name evidence="18" type="ORF">JTE88_06495</name>
</gene>
<dbReference type="SUPFAM" id="SSF53784">
    <property type="entry name" value="Phosphofructokinase"/>
    <property type="match status" value="2"/>
</dbReference>
<reference evidence="18 19" key="1">
    <citation type="submission" date="2021-02" db="EMBL/GenBank/DDBJ databases">
        <title>Complete Genome Sequence of Arcanobacterium phocisimile strain DSM 26142T from a harbour seal.</title>
        <authorList>
            <person name="Borowiak M."/>
            <person name="Alssahen M."/>
            <person name="Malorny B."/>
            <person name="Laemmler C."/>
            <person name="Siebert U."/>
            <person name="Ploetz M."/>
            <person name="Abdulmawjood A."/>
        </authorList>
    </citation>
    <scope>NUCLEOTIDE SEQUENCE [LARGE SCALE GENOMIC DNA]</scope>
    <source>
        <strain evidence="18 19">DSM 26142</strain>
    </source>
</reference>
<evidence type="ECO:0000256" key="15">
    <source>
        <dbReference type="ARBA" id="ARBA00038478"/>
    </source>
</evidence>
<organism evidence="18 19">
    <name type="scientific">Arcanobacterium phocisimile</name>
    <dbReference type="NCBI Taxonomy" id="1302235"/>
    <lineage>
        <taxon>Bacteria</taxon>
        <taxon>Bacillati</taxon>
        <taxon>Actinomycetota</taxon>
        <taxon>Actinomycetes</taxon>
        <taxon>Actinomycetales</taxon>
        <taxon>Actinomycetaceae</taxon>
        <taxon>Arcanobacterium</taxon>
    </lineage>
</organism>
<evidence type="ECO:0000256" key="11">
    <source>
        <dbReference type="ARBA" id="ARBA00022777"/>
    </source>
</evidence>
<evidence type="ECO:0000259" key="17">
    <source>
        <dbReference type="Pfam" id="PF00365"/>
    </source>
</evidence>
<comment type="similarity">
    <text evidence="15">Belongs to the phosphofructokinase type A (PFKA) family.</text>
</comment>
<dbReference type="InterPro" id="IPR035966">
    <property type="entry name" value="PKF_sf"/>
</dbReference>
<dbReference type="PANTHER" id="PTHR13697">
    <property type="entry name" value="PHOSPHOFRUCTOKINASE"/>
    <property type="match status" value="1"/>
</dbReference>
<keyword evidence="10" id="KW-0547">Nucleotide-binding</keyword>